<keyword evidence="3 6" id="KW-0256">Endoplasmic reticulum</keyword>
<feature type="compositionally biased region" description="Low complexity" evidence="7">
    <location>
        <begin position="19"/>
        <end position="34"/>
    </location>
</feature>
<protein>
    <recommendedName>
        <fullName evidence="6">Reticulon-like protein</fullName>
    </recommendedName>
</protein>
<evidence type="ECO:0000313" key="10">
    <source>
        <dbReference type="Proteomes" id="UP000796880"/>
    </source>
</evidence>
<proteinExistence type="predicted"/>
<comment type="caution">
    <text evidence="9">The sequence shown here is derived from an EMBL/GenBank/DDBJ whole genome shotgun (WGS) entry which is preliminary data.</text>
</comment>
<reference evidence="9" key="1">
    <citation type="submission" date="2020-03" db="EMBL/GenBank/DDBJ databases">
        <title>A high-quality chromosome-level genome assembly of a woody plant with both climbing and erect habits, Rhamnella rubrinervis.</title>
        <authorList>
            <person name="Lu Z."/>
            <person name="Yang Y."/>
            <person name="Zhu X."/>
            <person name="Sun Y."/>
        </authorList>
    </citation>
    <scope>NUCLEOTIDE SEQUENCE</scope>
    <source>
        <strain evidence="9">BYM</strain>
        <tissue evidence="9">Leaf</tissue>
    </source>
</reference>
<feature type="compositionally biased region" description="Basic and acidic residues" evidence="7">
    <location>
        <begin position="89"/>
        <end position="98"/>
    </location>
</feature>
<dbReference type="InterPro" id="IPR009548">
    <property type="entry name" value="Prkrip1"/>
</dbReference>
<keyword evidence="10" id="KW-1185">Reference proteome</keyword>
<keyword evidence="5 6" id="KW-0472">Membrane</keyword>
<accession>A0A8K0DUJ9</accession>
<evidence type="ECO:0000256" key="4">
    <source>
        <dbReference type="ARBA" id="ARBA00022989"/>
    </source>
</evidence>
<dbReference type="PANTHER" id="PTHR10994:SF154">
    <property type="entry name" value="RETICULON-LIKE PROTEIN B11"/>
    <property type="match status" value="1"/>
</dbReference>
<feature type="domain" description="Reticulon" evidence="8">
    <location>
        <begin position="195"/>
        <end position="381"/>
    </location>
</feature>
<sequence length="381" mass="43202">MSSGRPKDGDLRMVMAPEKGSLALPPKPPSASGSTALVEYKPPVMEEEEDLEIKLRRILENVPVRVSNTSGSSAGSGSGDFHQYRQMRRKEQDRLARMDVDYQRRKELAEFTIRRDERLKAAEERTAKKRLKRQKKKQRKREKKSKVNAGGEENENKEGSSDEEEDSDNETLIAMGDSTPSRRISVYEALGGGPVADVLLWKKWYGGVVVLISATTFWFLFERAGYNLVSFVANVILLLVVILFLWAKSASLLNRPLPPLPNLEISEVTVVRVSDALRVLINYTLVVARDIAVGRNIKVFLQVAFGLWVASYIGSLFNFLTLVYIGVILSLSVPVLYDKYQDHIDDKLCVTHRIIQTQYRKIDENILRKIPMASYKEKKLQ</sequence>
<gene>
    <name evidence="9" type="ORF">FNV43_RR22562</name>
</gene>
<evidence type="ECO:0000256" key="5">
    <source>
        <dbReference type="ARBA" id="ARBA00023136"/>
    </source>
</evidence>
<dbReference type="OrthoDB" id="567788at2759"/>
<feature type="region of interest" description="Disordered" evidence="7">
    <location>
        <begin position="124"/>
        <end position="175"/>
    </location>
</feature>
<dbReference type="GO" id="GO:0005789">
    <property type="term" value="C:endoplasmic reticulum membrane"/>
    <property type="evidence" value="ECO:0007669"/>
    <property type="project" value="UniProtKB-SubCell"/>
</dbReference>
<evidence type="ECO:0000256" key="7">
    <source>
        <dbReference type="SAM" id="MobiDB-lite"/>
    </source>
</evidence>
<evidence type="ECO:0000313" key="9">
    <source>
        <dbReference type="EMBL" id="KAF3435473.1"/>
    </source>
</evidence>
<evidence type="ECO:0000256" key="2">
    <source>
        <dbReference type="ARBA" id="ARBA00022692"/>
    </source>
</evidence>
<feature type="transmembrane region" description="Helical" evidence="6">
    <location>
        <begin position="204"/>
        <end position="221"/>
    </location>
</feature>
<evidence type="ECO:0000256" key="3">
    <source>
        <dbReference type="ARBA" id="ARBA00022824"/>
    </source>
</evidence>
<evidence type="ECO:0000259" key="8">
    <source>
        <dbReference type="PROSITE" id="PS50845"/>
    </source>
</evidence>
<dbReference type="Pfam" id="PF06658">
    <property type="entry name" value="DUF1168"/>
    <property type="match status" value="1"/>
</dbReference>
<feature type="region of interest" description="Disordered" evidence="7">
    <location>
        <begin position="1"/>
        <end position="43"/>
    </location>
</feature>
<name>A0A8K0DUJ9_9ROSA</name>
<dbReference type="Pfam" id="PF02453">
    <property type="entry name" value="Reticulon"/>
    <property type="match status" value="1"/>
</dbReference>
<comment type="subcellular location">
    <subcellularLocation>
        <location evidence="1 6">Endoplasmic reticulum membrane</location>
        <topology evidence="1 6">Multi-pass membrane protein</topology>
    </subcellularLocation>
</comment>
<dbReference type="EMBL" id="VOIH02000010">
    <property type="protein sequence ID" value="KAF3435473.1"/>
    <property type="molecule type" value="Genomic_DNA"/>
</dbReference>
<dbReference type="GO" id="GO:0009617">
    <property type="term" value="P:response to bacterium"/>
    <property type="evidence" value="ECO:0007669"/>
    <property type="project" value="InterPro"/>
</dbReference>
<feature type="transmembrane region" description="Helical" evidence="6">
    <location>
        <begin position="316"/>
        <end position="337"/>
    </location>
</feature>
<feature type="compositionally biased region" description="Basic residues" evidence="7">
    <location>
        <begin position="127"/>
        <end position="146"/>
    </location>
</feature>
<dbReference type="GO" id="GO:0003725">
    <property type="term" value="F:double-stranded RNA binding"/>
    <property type="evidence" value="ECO:0007669"/>
    <property type="project" value="InterPro"/>
</dbReference>
<keyword evidence="4 6" id="KW-1133">Transmembrane helix</keyword>
<dbReference type="PANTHER" id="PTHR10994">
    <property type="entry name" value="RETICULON"/>
    <property type="match status" value="1"/>
</dbReference>
<dbReference type="Proteomes" id="UP000796880">
    <property type="component" value="Unassembled WGS sequence"/>
</dbReference>
<feature type="compositionally biased region" description="Basic and acidic residues" evidence="7">
    <location>
        <begin position="1"/>
        <end position="11"/>
    </location>
</feature>
<evidence type="ECO:0000256" key="1">
    <source>
        <dbReference type="ARBA" id="ARBA00004477"/>
    </source>
</evidence>
<dbReference type="AlphaFoldDB" id="A0A8K0DUJ9"/>
<organism evidence="9 10">
    <name type="scientific">Rhamnella rubrinervis</name>
    <dbReference type="NCBI Taxonomy" id="2594499"/>
    <lineage>
        <taxon>Eukaryota</taxon>
        <taxon>Viridiplantae</taxon>
        <taxon>Streptophyta</taxon>
        <taxon>Embryophyta</taxon>
        <taxon>Tracheophyta</taxon>
        <taxon>Spermatophyta</taxon>
        <taxon>Magnoliopsida</taxon>
        <taxon>eudicotyledons</taxon>
        <taxon>Gunneridae</taxon>
        <taxon>Pentapetalae</taxon>
        <taxon>rosids</taxon>
        <taxon>fabids</taxon>
        <taxon>Rosales</taxon>
        <taxon>Rhamnaceae</taxon>
        <taxon>rhamnoid group</taxon>
        <taxon>Rhamneae</taxon>
        <taxon>Rhamnella</taxon>
    </lineage>
</organism>
<dbReference type="InterPro" id="IPR045064">
    <property type="entry name" value="Reticulon-like"/>
</dbReference>
<keyword evidence="2 6" id="KW-0812">Transmembrane</keyword>
<dbReference type="PROSITE" id="PS50845">
    <property type="entry name" value="RETICULON"/>
    <property type="match status" value="1"/>
</dbReference>
<evidence type="ECO:0000256" key="6">
    <source>
        <dbReference type="RuleBase" id="RU363132"/>
    </source>
</evidence>
<feature type="region of interest" description="Disordered" evidence="7">
    <location>
        <begin position="65"/>
        <end position="98"/>
    </location>
</feature>
<dbReference type="InterPro" id="IPR003388">
    <property type="entry name" value="Reticulon"/>
</dbReference>
<feature type="transmembrane region" description="Helical" evidence="6">
    <location>
        <begin position="228"/>
        <end position="247"/>
    </location>
</feature>